<reference evidence="1 2" key="1">
    <citation type="submission" date="2015-06" db="EMBL/GenBank/DDBJ databases">
        <title>Draft genome sequencing of a biphenyl-degrading bacterium, Janthinobacterium lividum MEG1.</title>
        <authorList>
            <person name="Shimodaira J."/>
            <person name="Hatta T."/>
        </authorList>
    </citation>
    <scope>NUCLEOTIDE SEQUENCE [LARGE SCALE GENOMIC DNA]</scope>
    <source>
        <strain evidence="1 2">MEG1</strain>
    </source>
</reference>
<name>A0A1S1U993_9BURK</name>
<protein>
    <submittedName>
        <fullName evidence="1">Uncharacterized protein</fullName>
    </submittedName>
</protein>
<dbReference type="RefSeq" id="WP_071078160.1">
    <property type="nucleotide sequence ID" value="NZ_LFKP01000008.1"/>
</dbReference>
<dbReference type="AlphaFoldDB" id="A0A1S1U993"/>
<gene>
    <name evidence="1" type="ORF">AKG95_18020</name>
</gene>
<comment type="caution">
    <text evidence="1">The sequence shown here is derived from an EMBL/GenBank/DDBJ whole genome shotgun (WGS) entry which is preliminary data.</text>
</comment>
<dbReference type="EMBL" id="LFKP01000008">
    <property type="protein sequence ID" value="OHV96609.1"/>
    <property type="molecule type" value="Genomic_DNA"/>
</dbReference>
<organism evidence="1 2">
    <name type="scientific">Janthinobacterium lividum</name>
    <dbReference type="NCBI Taxonomy" id="29581"/>
    <lineage>
        <taxon>Bacteria</taxon>
        <taxon>Pseudomonadati</taxon>
        <taxon>Pseudomonadota</taxon>
        <taxon>Betaproteobacteria</taxon>
        <taxon>Burkholderiales</taxon>
        <taxon>Oxalobacteraceae</taxon>
        <taxon>Janthinobacterium</taxon>
    </lineage>
</organism>
<proteinExistence type="predicted"/>
<accession>A0A1S1U993</accession>
<evidence type="ECO:0000313" key="1">
    <source>
        <dbReference type="EMBL" id="OHV96609.1"/>
    </source>
</evidence>
<evidence type="ECO:0000313" key="2">
    <source>
        <dbReference type="Proteomes" id="UP000179840"/>
    </source>
</evidence>
<sequence length="80" mass="8870">MSARTPAPAQETPAEAAYKRDRALLRALYTCQPVLFAGKQHHLHSMYPQVLGGGISTIIYLMGDATPRQPNEITFLEQTE</sequence>
<dbReference type="Proteomes" id="UP000179840">
    <property type="component" value="Unassembled WGS sequence"/>
</dbReference>